<dbReference type="Pfam" id="PF01156">
    <property type="entry name" value="IU_nuc_hydro"/>
    <property type="match status" value="1"/>
</dbReference>
<dbReference type="EMBL" id="BSPC01000058">
    <property type="protein sequence ID" value="GLS22245.1"/>
    <property type="molecule type" value="Genomic_DNA"/>
</dbReference>
<dbReference type="Proteomes" id="UP001156882">
    <property type="component" value="Unassembled WGS sequence"/>
</dbReference>
<keyword evidence="5" id="KW-1185">Reference proteome</keyword>
<proteinExistence type="predicted"/>
<comment type="caution">
    <text evidence="4">The sequence shown here is derived from an EMBL/GenBank/DDBJ whole genome shotgun (WGS) entry which is preliminary data.</text>
</comment>
<evidence type="ECO:0000313" key="5">
    <source>
        <dbReference type="Proteomes" id="UP001156882"/>
    </source>
</evidence>
<dbReference type="SUPFAM" id="SSF53590">
    <property type="entry name" value="Nucleoside hydrolase"/>
    <property type="match status" value="1"/>
</dbReference>
<evidence type="ECO:0000256" key="1">
    <source>
        <dbReference type="ARBA" id="ARBA00022801"/>
    </source>
</evidence>
<sequence>MKTKVIVDTDTGVDDAMGCALALRSPELDVVAFTSVFGNVSVELTTENTAYLMEVFGREDIPLAKGAGRGLVGNPNYSPFVHGDDGVGNAGFDKPKTIKPTRESAAELTIALARAHPGEITYIALGPLTNLALALAIDPELPKYLPRVVWMGGAVYVPGNVTPVAEADAWHDPEGAQMVLQQAGWQVDMVGLDVTDDTILEEKDLKRLQAGGAEARYIAAMMPFYMNFYSKKLGRYACAAHSALTVAVVAEPAIIAASEQLPIQVELRGTFTRGMTVADRRTNASNGQEREWTQTPLTNVLTDVDRPRFREMFLQRLGV</sequence>
<dbReference type="InterPro" id="IPR036452">
    <property type="entry name" value="Ribo_hydro-like"/>
</dbReference>
<name>A0ABQ6CR08_9HYPH</name>
<dbReference type="RefSeq" id="WP_284315212.1">
    <property type="nucleotide sequence ID" value="NZ_BSPC01000058.1"/>
</dbReference>
<organism evidence="4 5">
    <name type="scientific">Labrys miyagiensis</name>
    <dbReference type="NCBI Taxonomy" id="346912"/>
    <lineage>
        <taxon>Bacteria</taxon>
        <taxon>Pseudomonadati</taxon>
        <taxon>Pseudomonadota</taxon>
        <taxon>Alphaproteobacteria</taxon>
        <taxon>Hyphomicrobiales</taxon>
        <taxon>Xanthobacteraceae</taxon>
        <taxon>Labrys</taxon>
    </lineage>
</organism>
<evidence type="ECO:0000256" key="2">
    <source>
        <dbReference type="ARBA" id="ARBA00023295"/>
    </source>
</evidence>
<dbReference type="CDD" id="cd02650">
    <property type="entry name" value="nuc_hydro_CaPnhB"/>
    <property type="match status" value="1"/>
</dbReference>
<evidence type="ECO:0000313" key="4">
    <source>
        <dbReference type="EMBL" id="GLS22245.1"/>
    </source>
</evidence>
<gene>
    <name evidence="4" type="ORF">GCM10007874_52620</name>
</gene>
<dbReference type="InterPro" id="IPR001910">
    <property type="entry name" value="Inosine/uridine_hydrolase_dom"/>
</dbReference>
<feature type="domain" description="Inosine/uridine-preferring nucleoside hydrolase" evidence="3">
    <location>
        <begin position="5"/>
        <end position="311"/>
    </location>
</feature>
<dbReference type="PANTHER" id="PTHR12304">
    <property type="entry name" value="INOSINE-URIDINE PREFERRING NUCLEOSIDE HYDROLASE"/>
    <property type="match status" value="1"/>
</dbReference>
<evidence type="ECO:0000259" key="3">
    <source>
        <dbReference type="Pfam" id="PF01156"/>
    </source>
</evidence>
<dbReference type="PANTHER" id="PTHR12304:SF4">
    <property type="entry name" value="URIDINE NUCLEOSIDASE"/>
    <property type="match status" value="1"/>
</dbReference>
<dbReference type="InterPro" id="IPR023186">
    <property type="entry name" value="IUNH"/>
</dbReference>
<keyword evidence="1 4" id="KW-0378">Hydrolase</keyword>
<accession>A0ABQ6CR08</accession>
<keyword evidence="2" id="KW-0326">Glycosidase</keyword>
<protein>
    <submittedName>
        <fullName evidence="4">Nucleoside hydrolase</fullName>
    </submittedName>
</protein>
<dbReference type="Gene3D" id="3.90.245.10">
    <property type="entry name" value="Ribonucleoside hydrolase-like"/>
    <property type="match status" value="1"/>
</dbReference>
<dbReference type="GO" id="GO:0016787">
    <property type="term" value="F:hydrolase activity"/>
    <property type="evidence" value="ECO:0007669"/>
    <property type="project" value="UniProtKB-KW"/>
</dbReference>
<reference evidence="5" key="1">
    <citation type="journal article" date="2019" name="Int. J. Syst. Evol. Microbiol.">
        <title>The Global Catalogue of Microorganisms (GCM) 10K type strain sequencing project: providing services to taxonomists for standard genome sequencing and annotation.</title>
        <authorList>
            <consortium name="The Broad Institute Genomics Platform"/>
            <consortium name="The Broad Institute Genome Sequencing Center for Infectious Disease"/>
            <person name="Wu L."/>
            <person name="Ma J."/>
        </authorList>
    </citation>
    <scope>NUCLEOTIDE SEQUENCE [LARGE SCALE GENOMIC DNA]</scope>
    <source>
        <strain evidence="5">NBRC 101365</strain>
    </source>
</reference>